<proteinExistence type="predicted"/>
<reference evidence="1" key="1">
    <citation type="submission" date="2023-07" db="EMBL/GenBank/DDBJ databases">
        <title>Ureibacillus sp. isolated from freshwater well.</title>
        <authorList>
            <person name="Kirdat K."/>
            <person name="Bhatt A."/>
            <person name="Teware R."/>
            <person name="Bhavsar Y."/>
            <person name="Yadav A."/>
        </authorList>
    </citation>
    <scope>NUCLEOTIDE SEQUENCE</scope>
    <source>
        <strain evidence="1">BA0131</strain>
    </source>
</reference>
<sequence length="131" mass="14777">MNIDDMNVPALEEVFQIIISVEQPILVGQNVENGRRQLIRITSGEVSGPNFSGKVLPGGVDSQIIRNDGKCELSARYAIQLEDGATIYIQNDGIRTVPQEYVQQVKEGKFIDPSLYYFMTVPKFETYDIKY</sequence>
<accession>A0ABT8GNW5</accession>
<dbReference type="RefSeq" id="WP_301137307.1">
    <property type="nucleotide sequence ID" value="NZ_JAUHTQ010000003.1"/>
</dbReference>
<dbReference type="Gene3D" id="2.40.160.20">
    <property type="match status" value="1"/>
</dbReference>
<keyword evidence="2" id="KW-1185">Reference proteome</keyword>
<gene>
    <name evidence="1" type="ORF">QYB95_05750</name>
</gene>
<evidence type="ECO:0000313" key="1">
    <source>
        <dbReference type="EMBL" id="MDN4493039.1"/>
    </source>
</evidence>
<name>A0ABT8GNW5_9BACL</name>
<dbReference type="Proteomes" id="UP001172743">
    <property type="component" value="Unassembled WGS sequence"/>
</dbReference>
<comment type="caution">
    <text evidence="1">The sequence shown here is derived from an EMBL/GenBank/DDBJ whole genome shotgun (WGS) entry which is preliminary data.</text>
</comment>
<dbReference type="Pfam" id="PF11578">
    <property type="entry name" value="DUF3237"/>
    <property type="match status" value="1"/>
</dbReference>
<dbReference type="InterPro" id="IPR020915">
    <property type="entry name" value="UPF0311"/>
</dbReference>
<dbReference type="PANTHER" id="PTHR37315:SF1">
    <property type="entry name" value="UPF0311 PROTEIN BLR7842"/>
    <property type="match status" value="1"/>
</dbReference>
<dbReference type="EMBL" id="JAUHTQ010000003">
    <property type="protein sequence ID" value="MDN4493039.1"/>
    <property type="molecule type" value="Genomic_DNA"/>
</dbReference>
<organism evidence="1 2">
    <name type="scientific">Ureibacillus aquaedulcis</name>
    <dbReference type="NCBI Taxonomy" id="3058421"/>
    <lineage>
        <taxon>Bacteria</taxon>
        <taxon>Bacillati</taxon>
        <taxon>Bacillota</taxon>
        <taxon>Bacilli</taxon>
        <taxon>Bacillales</taxon>
        <taxon>Caryophanaceae</taxon>
        <taxon>Ureibacillus</taxon>
    </lineage>
</organism>
<dbReference type="PANTHER" id="PTHR37315">
    <property type="entry name" value="UPF0311 PROTEIN BLR7842"/>
    <property type="match status" value="1"/>
</dbReference>
<evidence type="ECO:0000313" key="2">
    <source>
        <dbReference type="Proteomes" id="UP001172743"/>
    </source>
</evidence>
<protein>
    <submittedName>
        <fullName evidence="1">DUF3237 domain-containing protein</fullName>
    </submittedName>
</protein>